<dbReference type="KEGG" id="dcp:RN607_00520"/>
<reference evidence="1" key="1">
    <citation type="submission" date="2023-09" db="EMBL/GenBank/DDBJ databases">
        <title>Demequina sp. a novel bacteria isolated from Capsicum annuum.</title>
        <authorList>
            <person name="Humaira Z."/>
            <person name="Lee J."/>
            <person name="Cho D."/>
        </authorList>
    </citation>
    <scope>NUCLEOTIDE SEQUENCE</scope>
    <source>
        <strain evidence="1">PMTSA13</strain>
    </source>
</reference>
<dbReference type="AlphaFoldDB" id="A0AA96FB39"/>
<dbReference type="RefSeq" id="WP_313543569.1">
    <property type="nucleotide sequence ID" value="NZ_CP134880.1"/>
</dbReference>
<evidence type="ECO:0000313" key="1">
    <source>
        <dbReference type="EMBL" id="WNM27516.1"/>
    </source>
</evidence>
<protein>
    <submittedName>
        <fullName evidence="1">Uncharacterized protein</fullName>
    </submittedName>
</protein>
<sequence>MCRPIAQNEPFDELAFAADHYEPTLTGEVPALPSAEDALADDLLARDQRQKLQQARDIVDALAAVNAAILQTLHVRCTHSTDPTRPCWGCINAHTELVEQVKRNDEFYGRALAALMSIEVRS</sequence>
<name>A0AA96FB39_9MICO</name>
<proteinExistence type="predicted"/>
<dbReference type="EMBL" id="CP134880">
    <property type="protein sequence ID" value="WNM27516.1"/>
    <property type="molecule type" value="Genomic_DNA"/>
</dbReference>
<accession>A0AA96FB39</accession>
<organism evidence="1">
    <name type="scientific">Demequina capsici</name>
    <dbReference type="NCBI Taxonomy" id="3075620"/>
    <lineage>
        <taxon>Bacteria</taxon>
        <taxon>Bacillati</taxon>
        <taxon>Actinomycetota</taxon>
        <taxon>Actinomycetes</taxon>
        <taxon>Micrococcales</taxon>
        <taxon>Demequinaceae</taxon>
        <taxon>Demequina</taxon>
    </lineage>
</organism>
<dbReference type="Proteomes" id="UP001303408">
    <property type="component" value="Chromosome"/>
</dbReference>
<gene>
    <name evidence="1" type="ORF">RN607_00520</name>
</gene>